<evidence type="ECO:0000313" key="3">
    <source>
        <dbReference type="Proteomes" id="UP001500124"/>
    </source>
</evidence>
<evidence type="ECO:0000313" key="2">
    <source>
        <dbReference type="EMBL" id="GAA5080162.1"/>
    </source>
</evidence>
<reference evidence="3" key="1">
    <citation type="journal article" date="2019" name="Int. J. Syst. Evol. Microbiol.">
        <title>The Global Catalogue of Microorganisms (GCM) 10K type strain sequencing project: providing services to taxonomists for standard genome sequencing and annotation.</title>
        <authorList>
            <consortium name="The Broad Institute Genomics Platform"/>
            <consortium name="The Broad Institute Genome Sequencing Center for Infectious Disease"/>
            <person name="Wu L."/>
            <person name="Ma J."/>
        </authorList>
    </citation>
    <scope>NUCLEOTIDE SEQUENCE [LARGE SCALE GENOMIC DNA]</scope>
    <source>
        <strain evidence="3">JCM 18410</strain>
    </source>
</reference>
<proteinExistence type="predicted"/>
<name>A0ABP9LK27_9ACTN</name>
<gene>
    <name evidence="2" type="ORF">GCM10023336_73200</name>
</gene>
<evidence type="ECO:0000256" key="1">
    <source>
        <dbReference type="SAM" id="MobiDB-lite"/>
    </source>
</evidence>
<feature type="compositionally biased region" description="Basic and acidic residues" evidence="1">
    <location>
        <begin position="73"/>
        <end position="85"/>
    </location>
</feature>
<keyword evidence="3" id="KW-1185">Reference proteome</keyword>
<protein>
    <recommendedName>
        <fullName evidence="4">Secreted protein</fullName>
    </recommendedName>
</protein>
<dbReference type="EMBL" id="BAABKC010000135">
    <property type="protein sequence ID" value="GAA5080162.1"/>
    <property type="molecule type" value="Genomic_DNA"/>
</dbReference>
<sequence>MVWWSPRQRVRATSAAAATSSWSTPFVPVLVLISSASVESARGRDAPGRLLGASAIIPPGGGRPPAKAAAGRARREEAEVTETGRARSQPCPLLRIRLRALASEHDGPA</sequence>
<dbReference type="Proteomes" id="UP001500124">
    <property type="component" value="Unassembled WGS sequence"/>
</dbReference>
<accession>A0ABP9LK27</accession>
<feature type="region of interest" description="Disordered" evidence="1">
    <location>
        <begin position="52"/>
        <end position="86"/>
    </location>
</feature>
<feature type="compositionally biased region" description="Low complexity" evidence="1">
    <location>
        <begin position="52"/>
        <end position="71"/>
    </location>
</feature>
<evidence type="ECO:0008006" key="4">
    <source>
        <dbReference type="Google" id="ProtNLM"/>
    </source>
</evidence>
<organism evidence="2 3">
    <name type="scientific">Streptomyces similanensis</name>
    <dbReference type="NCBI Taxonomy" id="1274988"/>
    <lineage>
        <taxon>Bacteria</taxon>
        <taxon>Bacillati</taxon>
        <taxon>Actinomycetota</taxon>
        <taxon>Actinomycetes</taxon>
        <taxon>Kitasatosporales</taxon>
        <taxon>Streptomycetaceae</taxon>
        <taxon>Streptomyces</taxon>
    </lineage>
</organism>
<comment type="caution">
    <text evidence="2">The sequence shown here is derived from an EMBL/GenBank/DDBJ whole genome shotgun (WGS) entry which is preliminary data.</text>
</comment>